<evidence type="ECO:0000313" key="2">
    <source>
        <dbReference type="Proteomes" id="UP000799755"/>
    </source>
</evidence>
<protein>
    <submittedName>
        <fullName evidence="1">Uncharacterized protein</fullName>
    </submittedName>
</protein>
<name>A0ACB6QKI1_9PLEO</name>
<evidence type="ECO:0000313" key="1">
    <source>
        <dbReference type="EMBL" id="KAF2467396.1"/>
    </source>
</evidence>
<dbReference type="Proteomes" id="UP000799755">
    <property type="component" value="Unassembled WGS sequence"/>
</dbReference>
<accession>A0ACB6QKI1</accession>
<proteinExistence type="predicted"/>
<organism evidence="1 2">
    <name type="scientific">Lindgomyces ingoldianus</name>
    <dbReference type="NCBI Taxonomy" id="673940"/>
    <lineage>
        <taxon>Eukaryota</taxon>
        <taxon>Fungi</taxon>
        <taxon>Dikarya</taxon>
        <taxon>Ascomycota</taxon>
        <taxon>Pezizomycotina</taxon>
        <taxon>Dothideomycetes</taxon>
        <taxon>Pleosporomycetidae</taxon>
        <taxon>Pleosporales</taxon>
        <taxon>Lindgomycetaceae</taxon>
        <taxon>Lindgomyces</taxon>
    </lineage>
</organism>
<gene>
    <name evidence="1" type="ORF">BDR25DRAFT_358509</name>
</gene>
<dbReference type="EMBL" id="MU003520">
    <property type="protein sequence ID" value="KAF2467396.1"/>
    <property type="molecule type" value="Genomic_DNA"/>
</dbReference>
<comment type="caution">
    <text evidence="1">The sequence shown here is derived from an EMBL/GenBank/DDBJ whole genome shotgun (WGS) entry which is preliminary data.</text>
</comment>
<keyword evidence="2" id="KW-1185">Reference proteome</keyword>
<reference evidence="1" key="1">
    <citation type="journal article" date="2020" name="Stud. Mycol.">
        <title>101 Dothideomycetes genomes: a test case for predicting lifestyles and emergence of pathogens.</title>
        <authorList>
            <person name="Haridas S."/>
            <person name="Albert R."/>
            <person name="Binder M."/>
            <person name="Bloem J."/>
            <person name="Labutti K."/>
            <person name="Salamov A."/>
            <person name="Andreopoulos B."/>
            <person name="Baker S."/>
            <person name="Barry K."/>
            <person name="Bills G."/>
            <person name="Bluhm B."/>
            <person name="Cannon C."/>
            <person name="Castanera R."/>
            <person name="Culley D."/>
            <person name="Daum C."/>
            <person name="Ezra D."/>
            <person name="Gonzalez J."/>
            <person name="Henrissat B."/>
            <person name="Kuo A."/>
            <person name="Liang C."/>
            <person name="Lipzen A."/>
            <person name="Lutzoni F."/>
            <person name="Magnuson J."/>
            <person name="Mondo S."/>
            <person name="Nolan M."/>
            <person name="Ohm R."/>
            <person name="Pangilinan J."/>
            <person name="Park H.-J."/>
            <person name="Ramirez L."/>
            <person name="Alfaro M."/>
            <person name="Sun H."/>
            <person name="Tritt A."/>
            <person name="Yoshinaga Y."/>
            <person name="Zwiers L.-H."/>
            <person name="Turgeon B."/>
            <person name="Goodwin S."/>
            <person name="Spatafora J."/>
            <person name="Crous P."/>
            <person name="Grigoriev I."/>
        </authorList>
    </citation>
    <scope>NUCLEOTIDE SEQUENCE</scope>
    <source>
        <strain evidence="1">ATCC 200398</strain>
    </source>
</reference>
<sequence>MTTNQCAIGIETTLWQAVFGEATFGLIALEDDPGRQTSGSKYWKKMARNHVSWQLHATFRPIKSQSPRPHSTNYAATYLNPTPKVQWSATMEQWVHSQPALCRQETNSGESTKHRNEGGIGCSGKCGTWRISKMRRAVFRIAGLGAAYGYAYQQNHNTHLELGFGLNNINGMAPTTPSWPSPPTPDSIALLKTLSHFHNPLLSPRPHHFALLFAQGETSARSTRETMLKKIGRKTRKCRIRSRSSGIGMRSQIRDIGQKLSIYNSVRLILGADGPRSQQPHHLESRTCLCVYRYQYSAGEQKFIDVNQNIRAKKNTWIASIYSVANSAHYPIHINPNISTLAIISPDLSQSDDAALMRMGRPLGGPKRGVRAVKAPRSLERAQGCYDEPWFPPAPCLTLTAEICPAAGSLGASAVHSMSWAAAIDILLTGLILHGAASCQLFQLSFAYSLKSTRVLRIQYPSALSSSADKKISPPTQQTEPSTRLSATALQESIVLPAAGPPRQCTSSPIAYPVYPFSNVPFLLGPDAPLAYRPYSPNKTLRKTGQLPWLLPYLTRESGFQDFASLGKWMTGSAEKLVSTTQSGMTSEEPFGEPLTGAGYWGADLLDRAFSVQIGARCLEYRDEDYDRRGSLWLCDSLMESKDTTFCDARTSDESTEAASPWVFGVRPTWHFMSTTESLSSMLSGRNRKGDYAQKTSCLGQVTAVATLIHCLRTQTYLIGFSTELARLILKLQAPPFGDSNLHFSAAILLIRILQTYHFIHVREYSRILFTDMQDLPAARFGRLTILALRHRVIYGILCVVVPGKRAVSQGRDKRAYVTQNPILGCSMMQGKEESRTKCGIFVSFVVPNMLWGILMPGYCQINVCAIIISSLSSYDAYFREFEVMVLVGIRGLEELGKRIRLSNCAWIPRQWEAARNSDGDCMSVEERETI</sequence>